<gene>
    <name evidence="2" type="ORF">NYQ28_11735</name>
</gene>
<proteinExistence type="predicted"/>
<dbReference type="PANTHER" id="PTHR38446:SF1">
    <property type="entry name" value="BLL0914 PROTEIN"/>
    <property type="match status" value="1"/>
</dbReference>
<sequence length="135" mass="14071">MSVLLVISSVCAVLAGLVHVYIFFLESVAWTSPRVRRVFGIASETEAQATRALAFNQGFYNLFLAIGAIVGVALVAVGNGATGWPLVVFSTVSMLGAAVVLAGTGRRYLNSAFVQGSLPLIALIFAFLGSTFPAS</sequence>
<organism evidence="2 3">
    <name type="scientific">Curtobacterium citreum</name>
    <dbReference type="NCBI Taxonomy" id="2036"/>
    <lineage>
        <taxon>Bacteria</taxon>
        <taxon>Bacillati</taxon>
        <taxon>Actinomycetota</taxon>
        <taxon>Actinomycetes</taxon>
        <taxon>Micrococcales</taxon>
        <taxon>Microbacteriaceae</taxon>
        <taxon>Curtobacterium</taxon>
    </lineage>
</organism>
<keyword evidence="3" id="KW-1185">Reference proteome</keyword>
<keyword evidence="1" id="KW-0472">Membrane</keyword>
<dbReference type="Proteomes" id="UP001652264">
    <property type="component" value="Unassembled WGS sequence"/>
</dbReference>
<dbReference type="Pfam" id="PF06993">
    <property type="entry name" value="DUF1304"/>
    <property type="match status" value="1"/>
</dbReference>
<keyword evidence="1" id="KW-1133">Transmembrane helix</keyword>
<evidence type="ECO:0000313" key="3">
    <source>
        <dbReference type="Proteomes" id="UP001652264"/>
    </source>
</evidence>
<dbReference type="RefSeq" id="WP_174778929.1">
    <property type="nucleotide sequence ID" value="NZ_BAAAWP010000001.1"/>
</dbReference>
<feature type="transmembrane region" description="Helical" evidence="1">
    <location>
        <begin position="59"/>
        <end position="78"/>
    </location>
</feature>
<dbReference type="InterPro" id="IPR009732">
    <property type="entry name" value="DUF1304"/>
</dbReference>
<protein>
    <submittedName>
        <fullName evidence="2">DUF1304 domain-containing protein</fullName>
    </submittedName>
</protein>
<dbReference type="PANTHER" id="PTHR38446">
    <property type="entry name" value="BLL0914 PROTEIN"/>
    <property type="match status" value="1"/>
</dbReference>
<reference evidence="2 3" key="1">
    <citation type="submission" date="2022-08" db="EMBL/GenBank/DDBJ databases">
        <title>Taxonomy of Curtobacterium flaccumfaciens.</title>
        <authorList>
            <person name="Osdaghi E."/>
            <person name="Taghavi S.M."/>
            <person name="Hamidizade M."/>
            <person name="Abachi H."/>
            <person name="Fazliarab A."/>
            <person name="Baeyen S."/>
            <person name="Portier P."/>
            <person name="Van Vaerenbergh J."/>
            <person name="Jacques M.-A."/>
        </authorList>
    </citation>
    <scope>NUCLEOTIDE SEQUENCE [LARGE SCALE GENOMIC DNA]</scope>
    <source>
        <strain evidence="2 3">LMG8786T</strain>
    </source>
</reference>
<feature type="transmembrane region" description="Helical" evidence="1">
    <location>
        <begin position="84"/>
        <end position="105"/>
    </location>
</feature>
<dbReference type="EMBL" id="JANVAD010000005">
    <property type="protein sequence ID" value="MCS6523238.1"/>
    <property type="molecule type" value="Genomic_DNA"/>
</dbReference>
<feature type="transmembrane region" description="Helical" evidence="1">
    <location>
        <begin position="6"/>
        <end position="24"/>
    </location>
</feature>
<evidence type="ECO:0000313" key="2">
    <source>
        <dbReference type="EMBL" id="MCS6523238.1"/>
    </source>
</evidence>
<name>A0ABT2HJD4_9MICO</name>
<keyword evidence="1" id="KW-0812">Transmembrane</keyword>
<feature type="transmembrane region" description="Helical" evidence="1">
    <location>
        <begin position="112"/>
        <end position="132"/>
    </location>
</feature>
<accession>A0ABT2HJD4</accession>
<comment type="caution">
    <text evidence="2">The sequence shown here is derived from an EMBL/GenBank/DDBJ whole genome shotgun (WGS) entry which is preliminary data.</text>
</comment>
<dbReference type="GeneID" id="95323001"/>
<evidence type="ECO:0000256" key="1">
    <source>
        <dbReference type="SAM" id="Phobius"/>
    </source>
</evidence>